<evidence type="ECO:0000256" key="8">
    <source>
        <dbReference type="SAM" id="SignalP"/>
    </source>
</evidence>
<dbReference type="InterPro" id="IPR016126">
    <property type="entry name" value="Secretoglobin"/>
</dbReference>
<gene>
    <name evidence="9" type="primary">SCGB1A1</name>
</gene>
<dbReference type="GO" id="GO:0007165">
    <property type="term" value="P:signal transduction"/>
    <property type="evidence" value="ECO:0007669"/>
    <property type="project" value="InterPro"/>
</dbReference>
<evidence type="ECO:0000256" key="5">
    <source>
        <dbReference type="ARBA" id="ARBA00023005"/>
    </source>
</evidence>
<evidence type="ECO:0000256" key="6">
    <source>
        <dbReference type="ARBA" id="ARBA00023157"/>
    </source>
</evidence>
<dbReference type="GO" id="GO:0005615">
    <property type="term" value="C:extracellular space"/>
    <property type="evidence" value="ECO:0007669"/>
    <property type="project" value="Ensembl"/>
</dbReference>
<sequence>MKLAVMLALVTLALCSSSASATVCRSFLRVIELLFKGTLSSFEDAVSPFNPDLDMIDASIQMKKSVDKLPQNAKDSLMRLTERIVRSPQCS</sequence>
<evidence type="ECO:0000313" key="9">
    <source>
        <dbReference type="Ensembl" id="ENSLAFP00000024113.1"/>
    </source>
</evidence>
<evidence type="ECO:0000313" key="10">
    <source>
        <dbReference type="Proteomes" id="UP000007646"/>
    </source>
</evidence>
<dbReference type="GeneTree" id="ENSGT00940000155073"/>
<feature type="signal peptide" evidence="8">
    <location>
        <begin position="1"/>
        <end position="21"/>
    </location>
</feature>
<dbReference type="InterPro" id="IPR000329">
    <property type="entry name" value="Uteroglobin"/>
</dbReference>
<comment type="similarity">
    <text evidence="2">Belongs to the secretoglobin family.</text>
</comment>
<organism evidence="9 10">
    <name type="scientific">Loxodonta africana</name>
    <name type="common">African elephant</name>
    <dbReference type="NCBI Taxonomy" id="9785"/>
    <lineage>
        <taxon>Eukaryota</taxon>
        <taxon>Metazoa</taxon>
        <taxon>Chordata</taxon>
        <taxon>Craniata</taxon>
        <taxon>Vertebrata</taxon>
        <taxon>Euteleostomi</taxon>
        <taxon>Mammalia</taxon>
        <taxon>Eutheria</taxon>
        <taxon>Afrotheria</taxon>
        <taxon>Proboscidea</taxon>
        <taxon>Elephantidae</taxon>
        <taxon>Loxodonta</taxon>
    </lineage>
</organism>
<dbReference type="SMART" id="SM00096">
    <property type="entry name" value="UTG"/>
    <property type="match status" value="1"/>
</dbReference>
<dbReference type="OMA" id="MKIAITI"/>
<evidence type="ECO:0000256" key="2">
    <source>
        <dbReference type="ARBA" id="ARBA00008650"/>
    </source>
</evidence>
<feature type="chain" id="PRO_5003456443" description="Uteroglobin" evidence="8">
    <location>
        <begin position="22"/>
        <end position="91"/>
    </location>
</feature>
<dbReference type="PANTHER" id="PTHR10136:SF6">
    <property type="entry name" value="UTEROGLOBIN"/>
    <property type="match status" value="1"/>
</dbReference>
<name>G3U8F5_LOXAF</name>
<evidence type="ECO:0000256" key="4">
    <source>
        <dbReference type="ARBA" id="ARBA00022525"/>
    </source>
</evidence>
<reference evidence="9 10" key="1">
    <citation type="submission" date="2009-06" db="EMBL/GenBank/DDBJ databases">
        <title>The Genome Sequence of Loxodonta africana (African elephant).</title>
        <authorList>
            <person name="Di Palma F."/>
            <person name="Heiman D."/>
            <person name="Young S."/>
            <person name="Johnson J."/>
            <person name="Lander E.S."/>
            <person name="Lindblad-Toh K."/>
        </authorList>
    </citation>
    <scope>NUCLEOTIDE SEQUENCE [LARGE SCALE GENOMIC DNA]</scope>
    <source>
        <strain evidence="9 10">Isolate ISIS603380</strain>
    </source>
</reference>
<dbReference type="InterPro" id="IPR035960">
    <property type="entry name" value="Secretoglobin_sf"/>
</dbReference>
<comment type="subcellular location">
    <subcellularLocation>
        <location evidence="1">Secreted</location>
    </subcellularLocation>
</comment>
<dbReference type="Ensembl" id="ENSLAFT00000032972.1">
    <property type="protein sequence ID" value="ENSLAFP00000024113.1"/>
    <property type="gene ID" value="ENSLAFG00000027694.1"/>
</dbReference>
<accession>G3U8F5</accession>
<dbReference type="PROSITE" id="PS51311">
    <property type="entry name" value="SCGB"/>
    <property type="match status" value="1"/>
</dbReference>
<dbReference type="Gene3D" id="1.10.210.10">
    <property type="entry name" value="Secretoglobin"/>
    <property type="match status" value="1"/>
</dbReference>
<keyword evidence="6" id="KW-1015">Disulfide bond</keyword>
<dbReference type="STRING" id="9785.ENSLAFP00000024113"/>
<dbReference type="GO" id="GO:0019834">
    <property type="term" value="F:phospholipase A2 inhibitor activity"/>
    <property type="evidence" value="ECO:0007669"/>
    <property type="project" value="UniProtKB-KW"/>
</dbReference>
<protein>
    <recommendedName>
        <fullName evidence="3">Uteroglobin</fullName>
    </recommendedName>
    <alternativeName>
        <fullName evidence="7">Secretoglobin family 1A member 1</fullName>
    </alternativeName>
</protein>
<evidence type="ECO:0000256" key="7">
    <source>
        <dbReference type="ARBA" id="ARBA00031712"/>
    </source>
</evidence>
<evidence type="ECO:0000256" key="3">
    <source>
        <dbReference type="ARBA" id="ARBA00020696"/>
    </source>
</evidence>
<dbReference type="FunFam" id="1.10.210.10:FF:000001">
    <property type="entry name" value="Uteroglobin"/>
    <property type="match status" value="1"/>
</dbReference>
<dbReference type="Proteomes" id="UP000007646">
    <property type="component" value="Unassembled WGS sequence"/>
</dbReference>
<reference evidence="9" key="3">
    <citation type="submission" date="2025-09" db="UniProtKB">
        <authorList>
            <consortium name="Ensembl"/>
        </authorList>
    </citation>
    <scope>IDENTIFICATION</scope>
    <source>
        <strain evidence="9">Isolate ISIS603380</strain>
    </source>
</reference>
<dbReference type="GO" id="GO:0005737">
    <property type="term" value="C:cytoplasm"/>
    <property type="evidence" value="ECO:0007669"/>
    <property type="project" value="TreeGrafter"/>
</dbReference>
<dbReference type="PRINTS" id="PR00486">
    <property type="entry name" value="UTEROGLOBIN"/>
</dbReference>
<keyword evidence="4" id="KW-0964">Secreted</keyword>
<dbReference type="eggNOG" id="ENOG502SXFT">
    <property type="taxonomic scope" value="Eukaryota"/>
</dbReference>
<keyword evidence="10" id="KW-1185">Reference proteome</keyword>
<dbReference type="AlphaFoldDB" id="G3U8F5"/>
<proteinExistence type="inferred from homology"/>
<dbReference type="CDD" id="cd00633">
    <property type="entry name" value="Secretoglobin"/>
    <property type="match status" value="1"/>
</dbReference>
<keyword evidence="5" id="KW-0593">Phospholipase A2 inhibitor</keyword>
<dbReference type="InParanoid" id="G3U8F5"/>
<dbReference type="SUPFAM" id="SSF48201">
    <property type="entry name" value="Uteroglobin-like"/>
    <property type="match status" value="1"/>
</dbReference>
<dbReference type="Pfam" id="PF01099">
    <property type="entry name" value="Uteroglobin"/>
    <property type="match status" value="1"/>
</dbReference>
<dbReference type="HOGENOM" id="CLU_166234_1_0_1"/>
<reference evidence="9" key="2">
    <citation type="submission" date="2025-08" db="UniProtKB">
        <authorList>
            <consortium name="Ensembl"/>
        </authorList>
    </citation>
    <scope>IDENTIFICATION</scope>
    <source>
        <strain evidence="9">Isolate ISIS603380</strain>
    </source>
</reference>
<evidence type="ECO:0000256" key="1">
    <source>
        <dbReference type="ARBA" id="ARBA00004613"/>
    </source>
</evidence>
<dbReference type="PANTHER" id="PTHR10136">
    <property type="entry name" value="SECRETOGLOBIN FAMILY 1 MEMBER"/>
    <property type="match status" value="1"/>
</dbReference>
<dbReference type="InterPro" id="IPR043215">
    <property type="entry name" value="Secretoglobin_1C-like"/>
</dbReference>
<keyword evidence="8" id="KW-0732">Signal</keyword>